<dbReference type="InterPro" id="IPR005467">
    <property type="entry name" value="His_kinase_dom"/>
</dbReference>
<dbReference type="EMBL" id="CP121310">
    <property type="protein sequence ID" value="WFP95106.1"/>
    <property type="molecule type" value="Genomic_DNA"/>
</dbReference>
<dbReference type="InterPro" id="IPR003594">
    <property type="entry name" value="HATPase_dom"/>
</dbReference>
<evidence type="ECO:0000256" key="4">
    <source>
        <dbReference type="PROSITE-ProRule" id="PRU00169"/>
    </source>
</evidence>
<feature type="domain" description="Histidine kinase" evidence="5">
    <location>
        <begin position="330"/>
        <end position="549"/>
    </location>
</feature>
<dbReference type="InterPro" id="IPR004358">
    <property type="entry name" value="Sig_transdc_His_kin-like_C"/>
</dbReference>
<dbReference type="SMART" id="SM00388">
    <property type="entry name" value="HisKA"/>
    <property type="match status" value="1"/>
</dbReference>
<evidence type="ECO:0000256" key="1">
    <source>
        <dbReference type="ARBA" id="ARBA00000085"/>
    </source>
</evidence>
<dbReference type="PANTHER" id="PTHR43065:SF42">
    <property type="entry name" value="TWO-COMPONENT SENSOR PPRA"/>
    <property type="match status" value="1"/>
</dbReference>
<dbReference type="SUPFAM" id="SSF55785">
    <property type="entry name" value="PYP-like sensor domain (PAS domain)"/>
    <property type="match status" value="1"/>
</dbReference>
<dbReference type="Pfam" id="PF02518">
    <property type="entry name" value="HATPase_c"/>
    <property type="match status" value="1"/>
</dbReference>
<accession>A0ABY8HSL6</accession>
<keyword evidence="9" id="KW-1185">Reference proteome</keyword>
<sequence length="686" mass="74693">MRARTIPNRDAIALIHAPLGRDAQIAAALLSEAGIRPKIGKDVAAFVSALDEDVAFAVVTEEALRSADLRPLSAWIKSQPSWSDLPFIILTHRGGGPERNPSASRLLEVLGNVSFVERPFHATTFISVARSALRGRRRQYEARLRIEALDEGERRLKTALEAGHLGAWELDLTTYALTTSITCRGVFGRSAGGAFTYGDLLAATHPDDVERMKTAMQATIESGADYAIEYRTVWPDRSIHWAEMRAQLYRDRRGNAVKLVGVSSDITARVSSEEQQKRLNEILEERVAERTAELHKAHGTVMAEVAQRERAEAQLRQAQKMEAIGQLTGGVAHDFNNLLMAVLGNLELLRKHTGGDAKAERLIDGALQGAKRGASLTQRLLAFARRQDLSVDPVDLGELVREMTDLLNRSVGTGIVIEIRIPDRMDPVLADSNQLELALLNLVVNARDAMPNGGTICISLQVENVAKPEGELAAGRYGVLSVADEGHGMDDNTLQKAIEPFFSTKELGKGTGLGLSMIHGLALQLQGALRLTSTPGKGTRAELWIPVSDESPVVSKDTEVSEPDQRVKPLRVLLVDDDFLIAMSSVDMLVDLGHEVVEAHSGKEALAHLKDDGRFDLLITDYSMPEMTGGDLANAARDLFPDLPILIASGYAELPPGIDFDVARLAKPYSQQQLAVEIESVLRGLS</sequence>
<dbReference type="InterPro" id="IPR011006">
    <property type="entry name" value="CheY-like_superfamily"/>
</dbReference>
<evidence type="ECO:0000313" key="9">
    <source>
        <dbReference type="Proteomes" id="UP001214094"/>
    </source>
</evidence>
<dbReference type="SMART" id="SM00387">
    <property type="entry name" value="HATPase_c"/>
    <property type="match status" value="1"/>
</dbReference>
<dbReference type="Gene3D" id="3.40.50.2300">
    <property type="match status" value="1"/>
</dbReference>
<evidence type="ECO:0000256" key="3">
    <source>
        <dbReference type="ARBA" id="ARBA00022553"/>
    </source>
</evidence>
<evidence type="ECO:0000259" key="6">
    <source>
        <dbReference type="PROSITE" id="PS50110"/>
    </source>
</evidence>
<dbReference type="EC" id="2.7.13.3" evidence="2"/>
<dbReference type="InterPro" id="IPR001610">
    <property type="entry name" value="PAC"/>
</dbReference>
<evidence type="ECO:0000256" key="2">
    <source>
        <dbReference type="ARBA" id="ARBA00012438"/>
    </source>
</evidence>
<feature type="domain" description="Response regulatory" evidence="6">
    <location>
        <begin position="571"/>
        <end position="682"/>
    </location>
</feature>
<feature type="domain" description="PAC" evidence="7">
    <location>
        <begin position="226"/>
        <end position="278"/>
    </location>
</feature>
<keyword evidence="8" id="KW-0614">Plasmid</keyword>
<dbReference type="PRINTS" id="PR00344">
    <property type="entry name" value="BCTRLSENSOR"/>
</dbReference>
<dbReference type="InterPro" id="IPR001789">
    <property type="entry name" value="Sig_transdc_resp-reg_receiver"/>
</dbReference>
<evidence type="ECO:0000259" key="7">
    <source>
        <dbReference type="PROSITE" id="PS50113"/>
    </source>
</evidence>
<dbReference type="GO" id="GO:0005524">
    <property type="term" value="F:ATP binding"/>
    <property type="evidence" value="ECO:0007669"/>
    <property type="project" value="UniProtKB-KW"/>
</dbReference>
<dbReference type="InterPro" id="IPR036890">
    <property type="entry name" value="HATPase_C_sf"/>
</dbReference>
<comment type="catalytic activity">
    <reaction evidence="1">
        <text>ATP + protein L-histidine = ADP + protein N-phospho-L-histidine.</text>
        <dbReference type="EC" id="2.7.13.3"/>
    </reaction>
</comment>
<keyword evidence="3 4" id="KW-0597">Phosphoprotein</keyword>
<dbReference type="InterPro" id="IPR036097">
    <property type="entry name" value="HisK_dim/P_sf"/>
</dbReference>
<keyword evidence="8" id="KW-0067">ATP-binding</keyword>
<feature type="modified residue" description="4-aspartylphosphate" evidence="4">
    <location>
        <position position="621"/>
    </location>
</feature>
<dbReference type="SUPFAM" id="SSF52172">
    <property type="entry name" value="CheY-like"/>
    <property type="match status" value="2"/>
</dbReference>
<dbReference type="InterPro" id="IPR035965">
    <property type="entry name" value="PAS-like_dom_sf"/>
</dbReference>
<dbReference type="Gene3D" id="1.10.287.130">
    <property type="match status" value="1"/>
</dbReference>
<dbReference type="InterPro" id="IPR000014">
    <property type="entry name" value="PAS"/>
</dbReference>
<dbReference type="Pfam" id="PF00072">
    <property type="entry name" value="Response_reg"/>
    <property type="match status" value="1"/>
</dbReference>
<dbReference type="Gene3D" id="3.30.565.10">
    <property type="entry name" value="Histidine kinase-like ATPase, C-terminal domain"/>
    <property type="match status" value="1"/>
</dbReference>
<gene>
    <name evidence="8" type="ORF">P4B07_28990</name>
</gene>
<dbReference type="InterPro" id="IPR013655">
    <property type="entry name" value="PAS_fold_3"/>
</dbReference>
<dbReference type="SMART" id="SM00086">
    <property type="entry name" value="PAC"/>
    <property type="match status" value="1"/>
</dbReference>
<dbReference type="Proteomes" id="UP001214094">
    <property type="component" value="Plasmid unnamedB"/>
</dbReference>
<evidence type="ECO:0000313" key="8">
    <source>
        <dbReference type="EMBL" id="WFP95106.1"/>
    </source>
</evidence>
<protein>
    <recommendedName>
        <fullName evidence="2">histidine kinase</fullName>
        <ecNumber evidence="2">2.7.13.3</ecNumber>
    </recommendedName>
</protein>
<evidence type="ECO:0000259" key="5">
    <source>
        <dbReference type="PROSITE" id="PS50109"/>
    </source>
</evidence>
<dbReference type="Pfam" id="PF08447">
    <property type="entry name" value="PAS_3"/>
    <property type="match status" value="1"/>
</dbReference>
<dbReference type="Pfam" id="PF00512">
    <property type="entry name" value="HisKA"/>
    <property type="match status" value="1"/>
</dbReference>
<dbReference type="PANTHER" id="PTHR43065">
    <property type="entry name" value="SENSOR HISTIDINE KINASE"/>
    <property type="match status" value="1"/>
</dbReference>
<dbReference type="PROSITE" id="PS50110">
    <property type="entry name" value="RESPONSE_REGULATORY"/>
    <property type="match status" value="1"/>
</dbReference>
<keyword evidence="8" id="KW-0547">Nucleotide-binding</keyword>
<dbReference type="CDD" id="cd00130">
    <property type="entry name" value="PAS"/>
    <property type="match status" value="1"/>
</dbReference>
<dbReference type="Gene3D" id="2.10.70.100">
    <property type="match status" value="1"/>
</dbReference>
<proteinExistence type="predicted"/>
<organism evidence="8 9">
    <name type="scientific">Ensifer adhaerens</name>
    <name type="common">Sinorhizobium morelense</name>
    <dbReference type="NCBI Taxonomy" id="106592"/>
    <lineage>
        <taxon>Bacteria</taxon>
        <taxon>Pseudomonadati</taxon>
        <taxon>Pseudomonadota</taxon>
        <taxon>Alphaproteobacteria</taxon>
        <taxon>Hyphomicrobiales</taxon>
        <taxon>Rhizobiaceae</taxon>
        <taxon>Sinorhizobium/Ensifer group</taxon>
        <taxon>Ensifer</taxon>
    </lineage>
</organism>
<reference evidence="8 9" key="1">
    <citation type="submission" date="2023-03" db="EMBL/GenBank/DDBJ databases">
        <title>Comparative genome and transcriptome analysis combination mining strategies for increasing vitamin B12 production of Ensifer adhaerens strain.</title>
        <authorList>
            <person name="Yongheng L."/>
        </authorList>
    </citation>
    <scope>NUCLEOTIDE SEQUENCE [LARGE SCALE GENOMIC DNA]</scope>
    <source>
        <strain evidence="8 9">Casida A-T305</strain>
        <plasmid evidence="8 9">unnamedB</plasmid>
    </source>
</reference>
<dbReference type="SMART" id="SM00448">
    <property type="entry name" value="REC"/>
    <property type="match status" value="1"/>
</dbReference>
<geneLocation type="plasmid" evidence="8 9">
    <name>unnamedB</name>
</geneLocation>
<dbReference type="Gene3D" id="3.30.450.20">
    <property type="entry name" value="PAS domain"/>
    <property type="match status" value="1"/>
</dbReference>
<name>A0ABY8HSL6_ENSAD</name>
<dbReference type="RefSeq" id="WP_244495232.1">
    <property type="nucleotide sequence ID" value="NZ_CP121310.1"/>
</dbReference>
<dbReference type="CDD" id="cd00082">
    <property type="entry name" value="HisKA"/>
    <property type="match status" value="1"/>
</dbReference>
<dbReference type="SUPFAM" id="SSF55874">
    <property type="entry name" value="ATPase domain of HSP90 chaperone/DNA topoisomerase II/histidine kinase"/>
    <property type="match status" value="1"/>
</dbReference>
<dbReference type="InterPro" id="IPR000700">
    <property type="entry name" value="PAS-assoc_C"/>
</dbReference>
<dbReference type="PROSITE" id="PS50113">
    <property type="entry name" value="PAC"/>
    <property type="match status" value="1"/>
</dbReference>
<dbReference type="PROSITE" id="PS50109">
    <property type="entry name" value="HIS_KIN"/>
    <property type="match status" value="1"/>
</dbReference>
<dbReference type="SUPFAM" id="SSF47384">
    <property type="entry name" value="Homodimeric domain of signal transducing histidine kinase"/>
    <property type="match status" value="1"/>
</dbReference>
<dbReference type="InterPro" id="IPR003661">
    <property type="entry name" value="HisK_dim/P_dom"/>
</dbReference>